<keyword evidence="2" id="KW-1185">Reference proteome</keyword>
<dbReference type="RefSeq" id="WP_379884705.1">
    <property type="nucleotide sequence ID" value="NZ_JBHTLP010000018.1"/>
</dbReference>
<protein>
    <submittedName>
        <fullName evidence="1">Uncharacterized protein</fullName>
    </submittedName>
</protein>
<accession>A0ABW3QI60</accession>
<proteinExistence type="predicted"/>
<evidence type="ECO:0000313" key="2">
    <source>
        <dbReference type="Proteomes" id="UP001597116"/>
    </source>
</evidence>
<dbReference type="EMBL" id="JBHTLP010000018">
    <property type="protein sequence ID" value="MFD1143725.1"/>
    <property type="molecule type" value="Genomic_DNA"/>
</dbReference>
<gene>
    <name evidence="1" type="ORF">ACFQ4C_21530</name>
</gene>
<comment type="caution">
    <text evidence="1">The sequence shown here is derived from an EMBL/GenBank/DDBJ whole genome shotgun (WGS) entry which is preliminary data.</text>
</comment>
<evidence type="ECO:0000313" key="1">
    <source>
        <dbReference type="EMBL" id="MFD1143725.1"/>
    </source>
</evidence>
<dbReference type="Proteomes" id="UP001597116">
    <property type="component" value="Unassembled WGS sequence"/>
</dbReference>
<reference evidence="2" key="1">
    <citation type="journal article" date="2019" name="Int. J. Syst. Evol. Microbiol.">
        <title>The Global Catalogue of Microorganisms (GCM) 10K type strain sequencing project: providing services to taxonomists for standard genome sequencing and annotation.</title>
        <authorList>
            <consortium name="The Broad Institute Genomics Platform"/>
            <consortium name="The Broad Institute Genome Sequencing Center for Infectious Disease"/>
            <person name="Wu L."/>
            <person name="Ma J."/>
        </authorList>
    </citation>
    <scope>NUCLEOTIDE SEQUENCE [LARGE SCALE GENOMIC DNA]</scope>
    <source>
        <strain evidence="2">CCUG 55608</strain>
    </source>
</reference>
<organism evidence="1 2">
    <name type="scientific">Larkinella insperata</name>
    <dbReference type="NCBI Taxonomy" id="332158"/>
    <lineage>
        <taxon>Bacteria</taxon>
        <taxon>Pseudomonadati</taxon>
        <taxon>Bacteroidota</taxon>
        <taxon>Cytophagia</taxon>
        <taxon>Cytophagales</taxon>
        <taxon>Spirosomataceae</taxon>
        <taxon>Larkinella</taxon>
    </lineage>
</organism>
<sequence>MAQRIKATPKNIIRLWFGDNTPLQKVKIQYNAELWAACQRVNDSFNPPSGATSLRSYSRKDRTSFAANVINELHNTTTTVDLASSAT</sequence>
<name>A0ABW3QI60_9BACT</name>